<evidence type="ECO:0000256" key="1">
    <source>
        <dbReference type="SAM" id="MobiDB-lite"/>
    </source>
</evidence>
<comment type="caution">
    <text evidence="3">The sequence shown here is derived from an EMBL/GenBank/DDBJ whole genome shotgun (WGS) entry which is preliminary data.</text>
</comment>
<dbReference type="AlphaFoldDB" id="W9H3R9"/>
<sequence>MSAPSPTILCLTAILAVILASPAAAAAKPEPRSFVAPPGRDDDRPRPERAPRIGVEQRLLPPPGAPDTSLLPADSVFGMACSAGEAAAILPSAKSRSVVRCPDPFIVIAEQP</sequence>
<protein>
    <submittedName>
        <fullName evidence="3">Uncharacterized protein</fullName>
    </submittedName>
</protein>
<evidence type="ECO:0000313" key="4">
    <source>
        <dbReference type="Proteomes" id="UP000019486"/>
    </source>
</evidence>
<feature type="chain" id="PRO_5004920773" evidence="2">
    <location>
        <begin position="27"/>
        <end position="112"/>
    </location>
</feature>
<feature type="signal peptide" evidence="2">
    <location>
        <begin position="1"/>
        <end position="26"/>
    </location>
</feature>
<proteinExistence type="predicted"/>
<dbReference type="EMBL" id="AVFL01000007">
    <property type="protein sequence ID" value="EWY40679.1"/>
    <property type="molecule type" value="Genomic_DNA"/>
</dbReference>
<reference evidence="3 4" key="1">
    <citation type="submission" date="2013-08" db="EMBL/GenBank/DDBJ databases">
        <title>The genome sequence of Skermanella stibiiresistens.</title>
        <authorList>
            <person name="Zhu W."/>
            <person name="Wang G."/>
        </authorList>
    </citation>
    <scope>NUCLEOTIDE SEQUENCE [LARGE SCALE GENOMIC DNA]</scope>
    <source>
        <strain evidence="3 4">SB22</strain>
    </source>
</reference>
<keyword evidence="4" id="KW-1185">Reference proteome</keyword>
<name>W9H3R9_9PROT</name>
<feature type="region of interest" description="Disordered" evidence="1">
    <location>
        <begin position="24"/>
        <end position="67"/>
    </location>
</feature>
<dbReference type="Proteomes" id="UP000019486">
    <property type="component" value="Unassembled WGS sequence"/>
</dbReference>
<feature type="compositionally biased region" description="Basic and acidic residues" evidence="1">
    <location>
        <begin position="39"/>
        <end position="51"/>
    </location>
</feature>
<keyword evidence="2" id="KW-0732">Signal</keyword>
<evidence type="ECO:0000256" key="2">
    <source>
        <dbReference type="SAM" id="SignalP"/>
    </source>
</evidence>
<evidence type="ECO:0000313" key="3">
    <source>
        <dbReference type="EMBL" id="EWY40679.1"/>
    </source>
</evidence>
<accession>W9H3R9</accession>
<organism evidence="3 4">
    <name type="scientific">Skermanella stibiiresistens SB22</name>
    <dbReference type="NCBI Taxonomy" id="1385369"/>
    <lineage>
        <taxon>Bacteria</taxon>
        <taxon>Pseudomonadati</taxon>
        <taxon>Pseudomonadota</taxon>
        <taxon>Alphaproteobacteria</taxon>
        <taxon>Rhodospirillales</taxon>
        <taxon>Azospirillaceae</taxon>
        <taxon>Skermanella</taxon>
    </lineage>
</organism>
<dbReference type="STRING" id="1385369.N825_35455"/>
<dbReference type="RefSeq" id="WP_037451482.1">
    <property type="nucleotide sequence ID" value="NZ_AVFL01000007.1"/>
</dbReference>
<gene>
    <name evidence="3" type="ORF">N825_35455</name>
</gene>